<dbReference type="InterPro" id="IPR050655">
    <property type="entry name" value="Plant_B3_domain"/>
</dbReference>
<dbReference type="SMART" id="SM01019">
    <property type="entry name" value="B3"/>
    <property type="match status" value="1"/>
</dbReference>
<gene>
    <name evidence="7" type="ORF">VFH_II051720</name>
</gene>
<dbReference type="InterPro" id="IPR015300">
    <property type="entry name" value="DNA-bd_pseudobarrel_sf"/>
</dbReference>
<dbReference type="AlphaFoldDB" id="A0AAV0ZI82"/>
<dbReference type="PANTHER" id="PTHR31920">
    <property type="entry name" value="B3 DOMAIN-CONTAINING"/>
    <property type="match status" value="1"/>
</dbReference>
<keyword evidence="3" id="KW-0238">DNA-binding</keyword>
<evidence type="ECO:0000256" key="5">
    <source>
        <dbReference type="ARBA" id="ARBA00023242"/>
    </source>
</evidence>
<organism evidence="7 8">
    <name type="scientific">Vicia faba</name>
    <name type="common">Broad bean</name>
    <name type="synonym">Faba vulgaris</name>
    <dbReference type="NCBI Taxonomy" id="3906"/>
    <lineage>
        <taxon>Eukaryota</taxon>
        <taxon>Viridiplantae</taxon>
        <taxon>Streptophyta</taxon>
        <taxon>Embryophyta</taxon>
        <taxon>Tracheophyta</taxon>
        <taxon>Spermatophyta</taxon>
        <taxon>Magnoliopsida</taxon>
        <taxon>eudicotyledons</taxon>
        <taxon>Gunneridae</taxon>
        <taxon>Pentapetalae</taxon>
        <taxon>rosids</taxon>
        <taxon>fabids</taxon>
        <taxon>Fabales</taxon>
        <taxon>Fabaceae</taxon>
        <taxon>Papilionoideae</taxon>
        <taxon>50 kb inversion clade</taxon>
        <taxon>NPAAA clade</taxon>
        <taxon>Hologalegina</taxon>
        <taxon>IRL clade</taxon>
        <taxon>Fabeae</taxon>
        <taxon>Vicia</taxon>
    </lineage>
</organism>
<dbReference type="Proteomes" id="UP001157006">
    <property type="component" value="Chromosome 2"/>
</dbReference>
<dbReference type="Pfam" id="PF02362">
    <property type="entry name" value="B3"/>
    <property type="match status" value="1"/>
</dbReference>
<keyword evidence="2" id="KW-0805">Transcription regulation</keyword>
<sequence>MARANCTLPICFFKIILQTNLQTIKIPNKFTRSHGVGLPNPMFIKPPDGTKWKVFWKNINGEICFEKGWNIFTQNYSLQHGCLVVFKYKEGTSELDVVILGQNALEIDYDDSLCDILDESDNVDDSDNESDEIMNEWLNGKKARQKSPLVSPKAHKKVRGEIEKNSEKATSLNRPKESRAWEVAEEFISTNPFFTFLIKPANLVAKGLSGVNLKEIIENKEKYAMLQIDLDFGVHVF</sequence>
<evidence type="ECO:0000313" key="8">
    <source>
        <dbReference type="Proteomes" id="UP001157006"/>
    </source>
</evidence>
<protein>
    <recommendedName>
        <fullName evidence="6">TF-B3 domain-containing protein</fullName>
    </recommendedName>
</protein>
<keyword evidence="4" id="KW-0804">Transcription</keyword>
<dbReference type="InterPro" id="IPR003340">
    <property type="entry name" value="B3_DNA-bd"/>
</dbReference>
<dbReference type="Gene3D" id="2.40.330.10">
    <property type="entry name" value="DNA-binding pseudobarrel domain"/>
    <property type="match status" value="1"/>
</dbReference>
<reference evidence="7 8" key="1">
    <citation type="submission" date="2023-01" db="EMBL/GenBank/DDBJ databases">
        <authorList>
            <person name="Kreplak J."/>
        </authorList>
    </citation>
    <scope>NUCLEOTIDE SEQUENCE [LARGE SCALE GENOMIC DNA]</scope>
</reference>
<dbReference type="EMBL" id="OX451737">
    <property type="protein sequence ID" value="CAI8596788.1"/>
    <property type="molecule type" value="Genomic_DNA"/>
</dbReference>
<feature type="domain" description="TF-B3" evidence="6">
    <location>
        <begin position="9"/>
        <end position="103"/>
    </location>
</feature>
<evidence type="ECO:0000256" key="2">
    <source>
        <dbReference type="ARBA" id="ARBA00023015"/>
    </source>
</evidence>
<keyword evidence="5" id="KW-0539">Nucleus</keyword>
<evidence type="ECO:0000256" key="4">
    <source>
        <dbReference type="ARBA" id="ARBA00023163"/>
    </source>
</evidence>
<dbReference type="SUPFAM" id="SSF101936">
    <property type="entry name" value="DNA-binding pseudobarrel domain"/>
    <property type="match status" value="1"/>
</dbReference>
<dbReference type="GO" id="GO:0003677">
    <property type="term" value="F:DNA binding"/>
    <property type="evidence" value="ECO:0007669"/>
    <property type="project" value="UniProtKB-KW"/>
</dbReference>
<evidence type="ECO:0000259" key="6">
    <source>
        <dbReference type="PROSITE" id="PS50863"/>
    </source>
</evidence>
<evidence type="ECO:0000313" key="7">
    <source>
        <dbReference type="EMBL" id="CAI8596788.1"/>
    </source>
</evidence>
<dbReference type="GO" id="GO:0005634">
    <property type="term" value="C:nucleus"/>
    <property type="evidence" value="ECO:0007669"/>
    <property type="project" value="UniProtKB-SubCell"/>
</dbReference>
<name>A0AAV0ZI82_VICFA</name>
<keyword evidence="8" id="KW-1185">Reference proteome</keyword>
<proteinExistence type="predicted"/>
<evidence type="ECO:0000256" key="3">
    <source>
        <dbReference type="ARBA" id="ARBA00023125"/>
    </source>
</evidence>
<dbReference type="PROSITE" id="PS50863">
    <property type="entry name" value="B3"/>
    <property type="match status" value="1"/>
</dbReference>
<comment type="subcellular location">
    <subcellularLocation>
        <location evidence="1">Nucleus</location>
    </subcellularLocation>
</comment>
<accession>A0AAV0ZI82</accession>
<dbReference type="CDD" id="cd10017">
    <property type="entry name" value="B3_DNA"/>
    <property type="match status" value="1"/>
</dbReference>
<evidence type="ECO:0000256" key="1">
    <source>
        <dbReference type="ARBA" id="ARBA00004123"/>
    </source>
</evidence>
<dbReference type="PANTHER" id="PTHR31920:SF117">
    <property type="entry name" value="TRANSCRIPTIONAL FACTOR FAMILY PROTEIN, PUTATIVE-RELATED"/>
    <property type="match status" value="1"/>
</dbReference>